<keyword evidence="2" id="KW-1185">Reference proteome</keyword>
<dbReference type="EMBL" id="CM051395">
    <property type="protein sequence ID" value="KAJ4725369.1"/>
    <property type="molecule type" value="Genomic_DNA"/>
</dbReference>
<comment type="caution">
    <text evidence="1">The sequence shown here is derived from an EMBL/GenBank/DDBJ whole genome shotgun (WGS) entry which is preliminary data.</text>
</comment>
<evidence type="ECO:0000313" key="2">
    <source>
        <dbReference type="Proteomes" id="UP001164539"/>
    </source>
</evidence>
<sequence length="246" mass="28081">MRHHRHQRRSRRHHLRRTPLNQGHKSTLSGDPQVRLALYIAMAHAGLAFTLFILYFIFKLLQDYIRPIQWAILCSIPLRAHWCHWVIVDAWFGIVFGTRNVDSTMSAVSSFRLSSFRRRTPFSSFFTRRILKRLETIVAIGLIVGMIVVSLAGMIFFSYKIGVEGKDVVISIKCHVEESNYAERLGIKKWMEENDVPGMGLSIIGGMDIIPICIGGAIMGPLITTVVLALKDLYVEFVLEEPKKKD</sequence>
<keyword evidence="1" id="KW-0472">Membrane</keyword>
<accession>A0ACC1YQS3</accession>
<gene>
    <name evidence="1" type="ORF">OWV82_004249</name>
</gene>
<proteinExistence type="predicted"/>
<organism evidence="1 2">
    <name type="scientific">Melia azedarach</name>
    <name type="common">Chinaberry tree</name>
    <dbReference type="NCBI Taxonomy" id="155640"/>
    <lineage>
        <taxon>Eukaryota</taxon>
        <taxon>Viridiplantae</taxon>
        <taxon>Streptophyta</taxon>
        <taxon>Embryophyta</taxon>
        <taxon>Tracheophyta</taxon>
        <taxon>Spermatophyta</taxon>
        <taxon>Magnoliopsida</taxon>
        <taxon>eudicotyledons</taxon>
        <taxon>Gunneridae</taxon>
        <taxon>Pentapetalae</taxon>
        <taxon>rosids</taxon>
        <taxon>malvids</taxon>
        <taxon>Sapindales</taxon>
        <taxon>Meliaceae</taxon>
        <taxon>Melia</taxon>
    </lineage>
</organism>
<protein>
    <submittedName>
        <fullName evidence="1">Transmembrane protein</fullName>
    </submittedName>
</protein>
<dbReference type="Proteomes" id="UP001164539">
    <property type="component" value="Chromosome 2"/>
</dbReference>
<evidence type="ECO:0000313" key="1">
    <source>
        <dbReference type="EMBL" id="KAJ4725369.1"/>
    </source>
</evidence>
<name>A0ACC1YQS3_MELAZ</name>
<keyword evidence="1" id="KW-0812">Transmembrane</keyword>
<reference evidence="1 2" key="1">
    <citation type="journal article" date="2023" name="Science">
        <title>Complex scaffold remodeling in plant triterpene biosynthesis.</title>
        <authorList>
            <person name="De La Pena R."/>
            <person name="Hodgson H."/>
            <person name="Liu J.C."/>
            <person name="Stephenson M.J."/>
            <person name="Martin A.C."/>
            <person name="Owen C."/>
            <person name="Harkess A."/>
            <person name="Leebens-Mack J."/>
            <person name="Jimenez L.E."/>
            <person name="Osbourn A."/>
            <person name="Sattely E.S."/>
        </authorList>
    </citation>
    <scope>NUCLEOTIDE SEQUENCE [LARGE SCALE GENOMIC DNA]</scope>
    <source>
        <strain evidence="2">cv. JPN11</strain>
        <tissue evidence="1">Leaf</tissue>
    </source>
</reference>